<feature type="transmembrane region" description="Helical" evidence="1">
    <location>
        <begin position="52"/>
        <end position="76"/>
    </location>
</feature>
<organism evidence="3 4">
    <name type="scientific">Chryseobacterium vrystaatense</name>
    <dbReference type="NCBI Taxonomy" id="307480"/>
    <lineage>
        <taxon>Bacteria</taxon>
        <taxon>Pseudomonadati</taxon>
        <taxon>Bacteroidota</taxon>
        <taxon>Flavobacteriia</taxon>
        <taxon>Flavobacteriales</taxon>
        <taxon>Weeksellaceae</taxon>
        <taxon>Chryseobacterium group</taxon>
        <taxon>Chryseobacterium</taxon>
    </lineage>
</organism>
<proteinExistence type="predicted"/>
<name>A0A1M5PEG5_9FLAO</name>
<feature type="domain" description="CAAX prenyl protease 2/Lysostaphin resistance protein A-like" evidence="2">
    <location>
        <begin position="133"/>
        <end position="238"/>
    </location>
</feature>
<evidence type="ECO:0000313" key="3">
    <source>
        <dbReference type="EMBL" id="SHG99633.1"/>
    </source>
</evidence>
<evidence type="ECO:0000259" key="2">
    <source>
        <dbReference type="Pfam" id="PF02517"/>
    </source>
</evidence>
<dbReference type="EMBL" id="FQVE01000010">
    <property type="protein sequence ID" value="SHG99633.1"/>
    <property type="molecule type" value="Genomic_DNA"/>
</dbReference>
<dbReference type="RefSeq" id="WP_073175793.1">
    <property type="nucleotide sequence ID" value="NZ_FQVE01000010.1"/>
</dbReference>
<dbReference type="GO" id="GO:0004175">
    <property type="term" value="F:endopeptidase activity"/>
    <property type="evidence" value="ECO:0007669"/>
    <property type="project" value="UniProtKB-ARBA"/>
</dbReference>
<feature type="transmembrane region" description="Helical" evidence="1">
    <location>
        <begin position="12"/>
        <end position="32"/>
    </location>
</feature>
<gene>
    <name evidence="3" type="ORF">SAMN02787073_0050</name>
</gene>
<accession>A0A1M5PEG5</accession>
<feature type="transmembrane region" description="Helical" evidence="1">
    <location>
        <begin position="203"/>
        <end position="223"/>
    </location>
</feature>
<protein>
    <submittedName>
        <fullName evidence="3">CAAX protease self-immunity</fullName>
    </submittedName>
</protein>
<dbReference type="GO" id="GO:0080120">
    <property type="term" value="P:CAAX-box protein maturation"/>
    <property type="evidence" value="ECO:0007669"/>
    <property type="project" value="UniProtKB-ARBA"/>
</dbReference>
<keyword evidence="1" id="KW-0472">Membrane</keyword>
<dbReference type="Pfam" id="PF02517">
    <property type="entry name" value="Rce1-like"/>
    <property type="match status" value="1"/>
</dbReference>
<keyword evidence="3" id="KW-0378">Hydrolase</keyword>
<reference evidence="4" key="1">
    <citation type="submission" date="2016-11" db="EMBL/GenBank/DDBJ databases">
        <authorList>
            <person name="Varghese N."/>
            <person name="Submissions S."/>
        </authorList>
    </citation>
    <scope>NUCLEOTIDE SEQUENCE [LARGE SCALE GENOMIC DNA]</scope>
    <source>
        <strain evidence="4">YR203</strain>
    </source>
</reference>
<dbReference type="InterPro" id="IPR003675">
    <property type="entry name" value="Rce1/LyrA-like_dom"/>
</dbReference>
<feature type="transmembrane region" description="Helical" evidence="1">
    <location>
        <begin position="97"/>
        <end position="119"/>
    </location>
</feature>
<keyword evidence="1" id="KW-0812">Transmembrane</keyword>
<dbReference type="Proteomes" id="UP000184108">
    <property type="component" value="Unassembled WGS sequence"/>
</dbReference>
<keyword evidence="3" id="KW-0645">Protease</keyword>
<keyword evidence="1" id="KW-1133">Transmembrane helix</keyword>
<dbReference type="GO" id="GO:0006508">
    <property type="term" value="P:proteolysis"/>
    <property type="evidence" value="ECO:0007669"/>
    <property type="project" value="UniProtKB-KW"/>
</dbReference>
<dbReference type="AlphaFoldDB" id="A0A1M5PEG5"/>
<feature type="transmembrane region" description="Helical" evidence="1">
    <location>
        <begin position="139"/>
        <end position="161"/>
    </location>
</feature>
<evidence type="ECO:0000313" key="4">
    <source>
        <dbReference type="Proteomes" id="UP000184108"/>
    </source>
</evidence>
<evidence type="ECO:0000256" key="1">
    <source>
        <dbReference type="SAM" id="Phobius"/>
    </source>
</evidence>
<sequence length="246" mass="27831">MKKSDKVKLGLLLFTVGFLGVLSLLTMEIPIIEKLKTEMSDVFTPFQFKLLILINPTILLIIFTVIGTSLYSKTGFKLPVFEYLTRKDKLRINYKEIVKFGIAGGIVSGSLLSFISWIFSSNIPDALKNFSPNIFNRFFYGGITEEILMRFGLMTLFVWLLQMIFKRKDQWTYWSGILLSSLLFGIGHLPIVNGLVTDPSSSLILYIVLGNSLGGIIFGWLYWKRGLESAMIAHIVTHIIFLITGV</sequence>
<feature type="transmembrane region" description="Helical" evidence="1">
    <location>
        <begin position="173"/>
        <end position="191"/>
    </location>
</feature>